<evidence type="ECO:0000313" key="3">
    <source>
        <dbReference type="Proteomes" id="UP000248330"/>
    </source>
</evidence>
<dbReference type="InterPro" id="IPR035897">
    <property type="entry name" value="Toll_tir_struct_dom_sf"/>
</dbReference>
<keyword evidence="3" id="KW-1185">Reference proteome</keyword>
<dbReference type="Gene3D" id="2.180.10.10">
    <property type="entry name" value="RHS repeat-associated core"/>
    <property type="match status" value="1"/>
</dbReference>
<protein>
    <submittedName>
        <fullName evidence="2">YD repeat-containing protein</fullName>
    </submittedName>
</protein>
<dbReference type="Gene3D" id="3.40.50.10140">
    <property type="entry name" value="Toll/interleukin-1 receptor homology (TIR) domain"/>
    <property type="match status" value="1"/>
</dbReference>
<evidence type="ECO:0000259" key="1">
    <source>
        <dbReference type="PROSITE" id="PS50104"/>
    </source>
</evidence>
<dbReference type="GO" id="GO:0007165">
    <property type="term" value="P:signal transduction"/>
    <property type="evidence" value="ECO:0007669"/>
    <property type="project" value="InterPro"/>
</dbReference>
<comment type="caution">
    <text evidence="2">The sequence shown here is derived from an EMBL/GenBank/DDBJ whole genome shotgun (WGS) entry which is preliminary data.</text>
</comment>
<dbReference type="SUPFAM" id="SSF52200">
    <property type="entry name" value="Toll/Interleukin receptor TIR domain"/>
    <property type="match status" value="1"/>
</dbReference>
<sequence length="871" mass="98127">MAVEHGPGASLRYWAFLSYAHADSAAATRLHRELEHYTLPASVRRAHRLPKRLIPVFRDLEELEASASLTSRLQAALDESRWLIVLCSKASARSAYVNAEVEYFASKHGPQGILCVLLDGDPPSVFPAALRDQGEEPLAADLRSGAAHDVGVLKLVAAMAVVNFTELRDREAQRRQRRQLAAAAVGAGALLGTALYWDLFVREHVTYYDKFVRTDGIWTGVDRISRKDASQRHASYRFLRSGRLNPPSRVDRTNGSGHCTASGMADVLGQHSGDEWQSRNLRICSARFSYARDGSIRAERLLNMFGDPLQSLSYTEPDLAQFTREGFAAANARSGIYYVHFERDRLGRDIVMHFLHSRGQPRPDDRKAFGYRMQYDARGRETRRSPLDADGNEVGPVTVNEYDARGHLARTRFEDIDGRPRVSRQGVARFEWQYDEAGNPIGVAGFDADGSPTANRDRWARVTYAYDGRGNRVREAYFDAQGLPTWTSSSEGTEVLVSRFDDRGDRIRVEGRSADGALTEGFGGSAVLVATYDDRGLLVEAAELDRHERPTRNRNGYAINRFRYDDRGNMVDQDFLDPDGRPTRTRWGARIRLRYDERSNIVEWAFFDEEGRRHLRPDRGAAVLSVDRDERGNVVETRLLDSDHDLVSGPDGHAILRYRYDDFGNLAELRHFDENGMPVINAEGYSVRRSRFDAGGNEIERRHYDDRDRPASVGDDGHGWNAEYDSRGRLLRRRHVDATGSPHHGSRGYAAVRFEYDGSGVVAAEHYEEGENGAPPVSMAEIVRDRYDLEVERRYRDAAGDLVIGPDGFAILQTERDPFGNELRQSCLGTDLQPVNRRGGGWATKTTRYERGVAVERIFHDRDGRRIESGV</sequence>
<gene>
    <name evidence="2" type="ORF">C8D93_106115</name>
</gene>
<feature type="domain" description="TIR" evidence="1">
    <location>
        <begin position="11"/>
        <end position="159"/>
    </location>
</feature>
<dbReference type="AlphaFoldDB" id="A0A318EBK6"/>
<dbReference type="OrthoDB" id="9816400at2"/>
<dbReference type="Pfam" id="PF13676">
    <property type="entry name" value="TIR_2"/>
    <property type="match status" value="1"/>
</dbReference>
<dbReference type="EMBL" id="QICN01000006">
    <property type="protein sequence ID" value="PXV67138.1"/>
    <property type="molecule type" value="Genomic_DNA"/>
</dbReference>
<dbReference type="PROSITE" id="PS50104">
    <property type="entry name" value="TIR"/>
    <property type="match status" value="1"/>
</dbReference>
<accession>A0A318EBK6</accession>
<reference evidence="2 3" key="1">
    <citation type="submission" date="2018-04" db="EMBL/GenBank/DDBJ databases">
        <title>Genomic Encyclopedia of Type Strains, Phase IV (KMG-IV): sequencing the most valuable type-strain genomes for metagenomic binning, comparative biology and taxonomic classification.</title>
        <authorList>
            <person name="Goeker M."/>
        </authorList>
    </citation>
    <scope>NUCLEOTIDE SEQUENCE [LARGE SCALE GENOMIC DNA]</scope>
    <source>
        <strain evidence="2 3">DSM 104150</strain>
    </source>
</reference>
<evidence type="ECO:0000313" key="2">
    <source>
        <dbReference type="EMBL" id="PXV67138.1"/>
    </source>
</evidence>
<organism evidence="2 3">
    <name type="scientific">Sinimarinibacterium flocculans</name>
    <dbReference type="NCBI Taxonomy" id="985250"/>
    <lineage>
        <taxon>Bacteria</taxon>
        <taxon>Pseudomonadati</taxon>
        <taxon>Pseudomonadota</taxon>
        <taxon>Gammaproteobacteria</taxon>
        <taxon>Nevskiales</taxon>
        <taxon>Nevskiaceae</taxon>
        <taxon>Sinimarinibacterium</taxon>
    </lineage>
</organism>
<dbReference type="Proteomes" id="UP000248330">
    <property type="component" value="Unassembled WGS sequence"/>
</dbReference>
<dbReference type="InterPro" id="IPR000157">
    <property type="entry name" value="TIR_dom"/>
</dbReference>
<name>A0A318EBK6_9GAMM</name>
<proteinExistence type="predicted"/>